<keyword evidence="2" id="KW-1185">Reference proteome</keyword>
<sequence length="128" mass="14669">MDRRGGGDRGMTHSSIALLQERFRQLQREKQLREERALLRVLSESERVGPAMNCNEPSSRLFFHSEMTPPSVPPTRSFLSLQAELQSENDDTRVVDARYLRNLRNTNRSIVHASSTHNDPDVDTSLHL</sequence>
<evidence type="ECO:0000313" key="2">
    <source>
        <dbReference type="Proteomes" id="UP001419268"/>
    </source>
</evidence>
<dbReference type="PANTHER" id="PTHR34570:SF12">
    <property type="entry name" value="EXPRESSED PROTEIN"/>
    <property type="match status" value="1"/>
</dbReference>
<dbReference type="PANTHER" id="PTHR34570">
    <property type="entry name" value="OS03G0593100 PROTEIN"/>
    <property type="match status" value="1"/>
</dbReference>
<dbReference type="AlphaFoldDB" id="A0AAP0JF08"/>
<comment type="caution">
    <text evidence="1">The sequence shown here is derived from an EMBL/GenBank/DDBJ whole genome shotgun (WGS) entry which is preliminary data.</text>
</comment>
<evidence type="ECO:0000313" key="1">
    <source>
        <dbReference type="EMBL" id="KAK9132966.1"/>
    </source>
</evidence>
<name>A0AAP0JF08_9MAGN</name>
<dbReference type="Proteomes" id="UP001419268">
    <property type="component" value="Unassembled WGS sequence"/>
</dbReference>
<reference evidence="1 2" key="1">
    <citation type="submission" date="2024-01" db="EMBL/GenBank/DDBJ databases">
        <title>Genome assemblies of Stephania.</title>
        <authorList>
            <person name="Yang L."/>
        </authorList>
    </citation>
    <scope>NUCLEOTIDE SEQUENCE [LARGE SCALE GENOMIC DNA]</scope>
    <source>
        <strain evidence="1">JXDWG</strain>
        <tissue evidence="1">Leaf</tissue>
    </source>
</reference>
<proteinExistence type="predicted"/>
<gene>
    <name evidence="1" type="ORF">Scep_012494</name>
</gene>
<dbReference type="EMBL" id="JBBNAG010000005">
    <property type="protein sequence ID" value="KAK9132966.1"/>
    <property type="molecule type" value="Genomic_DNA"/>
</dbReference>
<protein>
    <submittedName>
        <fullName evidence="1">Uncharacterized protein</fullName>
    </submittedName>
</protein>
<accession>A0AAP0JF08</accession>
<organism evidence="1 2">
    <name type="scientific">Stephania cephalantha</name>
    <dbReference type="NCBI Taxonomy" id="152367"/>
    <lineage>
        <taxon>Eukaryota</taxon>
        <taxon>Viridiplantae</taxon>
        <taxon>Streptophyta</taxon>
        <taxon>Embryophyta</taxon>
        <taxon>Tracheophyta</taxon>
        <taxon>Spermatophyta</taxon>
        <taxon>Magnoliopsida</taxon>
        <taxon>Ranunculales</taxon>
        <taxon>Menispermaceae</taxon>
        <taxon>Menispermoideae</taxon>
        <taxon>Cissampelideae</taxon>
        <taxon>Stephania</taxon>
    </lineage>
</organism>